<gene>
    <name evidence="4" type="ORF">SAMN04488115_106286</name>
</gene>
<evidence type="ECO:0000256" key="2">
    <source>
        <dbReference type="PROSITE-ProRule" id="PRU00284"/>
    </source>
</evidence>
<dbReference type="Gene3D" id="1.10.490.10">
    <property type="entry name" value="Globins"/>
    <property type="match status" value="1"/>
</dbReference>
<reference evidence="4 5" key="1">
    <citation type="submission" date="2016-10" db="EMBL/GenBank/DDBJ databases">
        <authorList>
            <person name="de Groot N.N."/>
        </authorList>
    </citation>
    <scope>NUCLEOTIDE SEQUENCE [LARGE SCALE GENOMIC DNA]</scope>
    <source>
        <strain evidence="4 5">DSM 26656</strain>
    </source>
</reference>
<sequence>MTTMPNNQIAEQELRFRAFQIRPDDIAMLQRQAEFARARLPRLLEELHGEFAPWPETARALRLPEVHELRLAHWIRLASGDLQEGFMESARRLASAFHRHGVPVYAVAICHAVVTNHLGAELGLDRDSLRKVSSFWQRRELNRRIATRTALNKAAALDLELLLETYADVQRQSRERTHAEITAFQTTVHKVVGAVTAGANKVEAMAGTMNGLVQDTGSEAVAAARASDDASMNVQSVAAATGELSASLDHVAVEVARAATMAHDANAAALKTDIIVKSLARSAQTIGSVVDIIRTIANQTNLLALNATIEAARAGESGRGFAVVATEVKQLSARTAQATDEIAAQVPAMQAATREAVDAIESIVGFVRQMHETTTAVAGALDEQRAATQEIARSVDLAAAGTLQVAQTVCDVSEMAQAAGSSVTDVLDVAGELVKEASTLAGAFDTLVQQSRTA</sequence>
<feature type="domain" description="Methyl-accepting transducer" evidence="3">
    <location>
        <begin position="198"/>
        <end position="427"/>
    </location>
</feature>
<dbReference type="Proteomes" id="UP000236743">
    <property type="component" value="Unassembled WGS sequence"/>
</dbReference>
<dbReference type="InterPro" id="IPR012292">
    <property type="entry name" value="Globin/Proto"/>
</dbReference>
<dbReference type="PANTHER" id="PTHR32089">
    <property type="entry name" value="METHYL-ACCEPTING CHEMOTAXIS PROTEIN MCPB"/>
    <property type="match status" value="1"/>
</dbReference>
<dbReference type="InterPro" id="IPR044398">
    <property type="entry name" value="Globin-sensor_dom"/>
</dbReference>
<keyword evidence="5" id="KW-1185">Reference proteome</keyword>
<dbReference type="SUPFAM" id="SSF46458">
    <property type="entry name" value="Globin-like"/>
    <property type="match status" value="1"/>
</dbReference>
<dbReference type="PROSITE" id="PS50111">
    <property type="entry name" value="CHEMOTAXIS_TRANSDUC_2"/>
    <property type="match status" value="1"/>
</dbReference>
<dbReference type="GO" id="GO:0020037">
    <property type="term" value="F:heme binding"/>
    <property type="evidence" value="ECO:0007669"/>
    <property type="project" value="InterPro"/>
</dbReference>
<dbReference type="EMBL" id="FNUY01000006">
    <property type="protein sequence ID" value="SEG54297.1"/>
    <property type="molecule type" value="Genomic_DNA"/>
</dbReference>
<accession>A0A1H6B249</accession>
<keyword evidence="1 2" id="KW-0807">Transducer</keyword>
<dbReference type="SUPFAM" id="SSF58104">
    <property type="entry name" value="Methyl-accepting chemotaxis protein (MCP) signaling domain"/>
    <property type="match status" value="1"/>
</dbReference>
<dbReference type="Gene3D" id="1.10.287.950">
    <property type="entry name" value="Methyl-accepting chemotaxis protein"/>
    <property type="match status" value="1"/>
</dbReference>
<evidence type="ECO:0000256" key="1">
    <source>
        <dbReference type="ARBA" id="ARBA00023224"/>
    </source>
</evidence>
<protein>
    <submittedName>
        <fullName evidence="4">Methyl-accepting chemotaxis protein</fullName>
    </submittedName>
</protein>
<proteinExistence type="predicted"/>
<evidence type="ECO:0000259" key="3">
    <source>
        <dbReference type="PROSITE" id="PS50111"/>
    </source>
</evidence>
<dbReference type="AlphaFoldDB" id="A0A1H6B249"/>
<dbReference type="OrthoDB" id="266313at2"/>
<dbReference type="SMART" id="SM00283">
    <property type="entry name" value="MA"/>
    <property type="match status" value="1"/>
</dbReference>
<dbReference type="Pfam" id="PF11563">
    <property type="entry name" value="Protoglobin"/>
    <property type="match status" value="1"/>
</dbReference>
<name>A0A1H6B249_9HYPH</name>
<dbReference type="Pfam" id="PF00015">
    <property type="entry name" value="MCPsignal"/>
    <property type="match status" value="1"/>
</dbReference>
<dbReference type="InterPro" id="IPR039379">
    <property type="entry name" value="Protoglobin_sensor_dom"/>
</dbReference>
<dbReference type="GO" id="GO:0007165">
    <property type="term" value="P:signal transduction"/>
    <property type="evidence" value="ECO:0007669"/>
    <property type="project" value="UniProtKB-KW"/>
</dbReference>
<dbReference type="PANTHER" id="PTHR32089:SF112">
    <property type="entry name" value="LYSOZYME-LIKE PROTEIN-RELATED"/>
    <property type="match status" value="1"/>
</dbReference>
<dbReference type="GO" id="GO:0016020">
    <property type="term" value="C:membrane"/>
    <property type="evidence" value="ECO:0007669"/>
    <property type="project" value="InterPro"/>
</dbReference>
<dbReference type="InterPro" id="IPR004089">
    <property type="entry name" value="MCPsignal_dom"/>
</dbReference>
<organism evidence="4 5">
    <name type="scientific">Bosea lathyri</name>
    <dbReference type="NCBI Taxonomy" id="1036778"/>
    <lineage>
        <taxon>Bacteria</taxon>
        <taxon>Pseudomonadati</taxon>
        <taxon>Pseudomonadota</taxon>
        <taxon>Alphaproteobacteria</taxon>
        <taxon>Hyphomicrobiales</taxon>
        <taxon>Boseaceae</taxon>
        <taxon>Bosea</taxon>
    </lineage>
</organism>
<dbReference type="InterPro" id="IPR009050">
    <property type="entry name" value="Globin-like_sf"/>
</dbReference>
<dbReference type="CDD" id="cd01068">
    <property type="entry name" value="globin_sensor"/>
    <property type="match status" value="1"/>
</dbReference>
<evidence type="ECO:0000313" key="5">
    <source>
        <dbReference type="Proteomes" id="UP000236743"/>
    </source>
</evidence>
<evidence type="ECO:0000313" key="4">
    <source>
        <dbReference type="EMBL" id="SEG54297.1"/>
    </source>
</evidence>
<dbReference type="GO" id="GO:0019825">
    <property type="term" value="F:oxygen binding"/>
    <property type="evidence" value="ECO:0007669"/>
    <property type="project" value="InterPro"/>
</dbReference>